<dbReference type="InterPro" id="IPR002110">
    <property type="entry name" value="Ankyrin_rpt"/>
</dbReference>
<dbReference type="OrthoDB" id="10257076at2759"/>
<evidence type="ECO:0000313" key="4">
    <source>
        <dbReference type="EMBL" id="CAG2234025.1"/>
    </source>
</evidence>
<evidence type="ECO:0000256" key="1">
    <source>
        <dbReference type="ARBA" id="ARBA00022737"/>
    </source>
</evidence>
<keyword evidence="1" id="KW-0677">Repeat</keyword>
<proteinExistence type="predicted"/>
<dbReference type="SUPFAM" id="SSF48403">
    <property type="entry name" value="Ankyrin repeat"/>
    <property type="match status" value="1"/>
</dbReference>
<keyword evidence="2 3" id="KW-0040">ANK repeat</keyword>
<reference evidence="4" key="1">
    <citation type="submission" date="2021-03" db="EMBL/GenBank/DDBJ databases">
        <authorList>
            <person name="Bekaert M."/>
        </authorList>
    </citation>
    <scope>NUCLEOTIDE SEQUENCE</scope>
</reference>
<evidence type="ECO:0000256" key="3">
    <source>
        <dbReference type="PROSITE-ProRule" id="PRU00023"/>
    </source>
</evidence>
<evidence type="ECO:0000256" key="2">
    <source>
        <dbReference type="ARBA" id="ARBA00023043"/>
    </source>
</evidence>
<dbReference type="AlphaFoldDB" id="A0A8S3TQY3"/>
<dbReference type="Gene3D" id="1.25.40.20">
    <property type="entry name" value="Ankyrin repeat-containing domain"/>
    <property type="match status" value="1"/>
</dbReference>
<feature type="repeat" description="ANK" evidence="3">
    <location>
        <begin position="110"/>
        <end position="142"/>
    </location>
</feature>
<accession>A0A8S3TQY3</accession>
<sequence length="186" mass="21080">MKGYYWEVFGSIQTENEAYRKLLLSFLKEQDRCKEMPYVSGKDGATPLFVSSSLGYIDFVQYFIVKCRHHIDIIDKEGRSPFFVACENGHIAVVKNLRKYHKDVNSKNASKTTILSATCLNGHIEVAQLLLDNKADIGITNELNQNTFHFACLNGNVQLVSLLLSAYNVDITLRNTIAQIDLHKAY</sequence>
<dbReference type="SMART" id="SM00248">
    <property type="entry name" value="ANK"/>
    <property type="match status" value="4"/>
</dbReference>
<evidence type="ECO:0000313" key="5">
    <source>
        <dbReference type="Proteomes" id="UP000683360"/>
    </source>
</evidence>
<dbReference type="EMBL" id="CAJPWZ010002222">
    <property type="protein sequence ID" value="CAG2234025.1"/>
    <property type="molecule type" value="Genomic_DNA"/>
</dbReference>
<dbReference type="PANTHER" id="PTHR24198:SF165">
    <property type="entry name" value="ANKYRIN REPEAT-CONTAINING PROTEIN-RELATED"/>
    <property type="match status" value="1"/>
</dbReference>
<dbReference type="Pfam" id="PF12796">
    <property type="entry name" value="Ank_2"/>
    <property type="match status" value="1"/>
</dbReference>
<gene>
    <name evidence="4" type="ORF">MEDL_46693</name>
</gene>
<feature type="repeat" description="ANK" evidence="3">
    <location>
        <begin position="77"/>
        <end position="109"/>
    </location>
</feature>
<organism evidence="4 5">
    <name type="scientific">Mytilus edulis</name>
    <name type="common">Blue mussel</name>
    <dbReference type="NCBI Taxonomy" id="6550"/>
    <lineage>
        <taxon>Eukaryota</taxon>
        <taxon>Metazoa</taxon>
        <taxon>Spiralia</taxon>
        <taxon>Lophotrochozoa</taxon>
        <taxon>Mollusca</taxon>
        <taxon>Bivalvia</taxon>
        <taxon>Autobranchia</taxon>
        <taxon>Pteriomorphia</taxon>
        <taxon>Mytilida</taxon>
        <taxon>Mytiloidea</taxon>
        <taxon>Mytilidae</taxon>
        <taxon>Mytilinae</taxon>
        <taxon>Mytilus</taxon>
    </lineage>
</organism>
<dbReference type="Proteomes" id="UP000683360">
    <property type="component" value="Unassembled WGS sequence"/>
</dbReference>
<keyword evidence="5" id="KW-1185">Reference proteome</keyword>
<dbReference type="PANTHER" id="PTHR24198">
    <property type="entry name" value="ANKYRIN REPEAT AND PROTEIN KINASE DOMAIN-CONTAINING PROTEIN"/>
    <property type="match status" value="1"/>
</dbReference>
<comment type="caution">
    <text evidence="4">The sequence shown here is derived from an EMBL/GenBank/DDBJ whole genome shotgun (WGS) entry which is preliminary data.</text>
</comment>
<dbReference type="PROSITE" id="PS50088">
    <property type="entry name" value="ANK_REPEAT"/>
    <property type="match status" value="2"/>
</dbReference>
<dbReference type="InterPro" id="IPR036770">
    <property type="entry name" value="Ankyrin_rpt-contain_sf"/>
</dbReference>
<protein>
    <submittedName>
        <fullName evidence="4">Uncharacterized protein</fullName>
    </submittedName>
</protein>
<name>A0A8S3TQY3_MYTED</name>